<dbReference type="CDD" id="cd01948">
    <property type="entry name" value="EAL"/>
    <property type="match status" value="1"/>
</dbReference>
<dbReference type="SMART" id="SM00448">
    <property type="entry name" value="REC"/>
    <property type="match status" value="1"/>
</dbReference>
<dbReference type="InterPro" id="IPR043128">
    <property type="entry name" value="Rev_trsase/Diguanyl_cyclase"/>
</dbReference>
<organism evidence="5 6">
    <name type="scientific">Paracidovorax wautersii</name>
    <dbReference type="NCBI Taxonomy" id="1177982"/>
    <lineage>
        <taxon>Bacteria</taxon>
        <taxon>Pseudomonadati</taxon>
        <taxon>Pseudomonadota</taxon>
        <taxon>Betaproteobacteria</taxon>
        <taxon>Burkholderiales</taxon>
        <taxon>Comamonadaceae</taxon>
        <taxon>Paracidovorax</taxon>
    </lineage>
</organism>
<dbReference type="Pfam" id="PF00563">
    <property type="entry name" value="EAL"/>
    <property type="match status" value="1"/>
</dbReference>
<evidence type="ECO:0000313" key="5">
    <source>
        <dbReference type="EMBL" id="MDR6215437.1"/>
    </source>
</evidence>
<evidence type="ECO:0000256" key="1">
    <source>
        <dbReference type="PROSITE-ProRule" id="PRU00169"/>
    </source>
</evidence>
<name>A0ABU1IDY1_9BURK</name>
<dbReference type="Pfam" id="PF11849">
    <property type="entry name" value="DUF3369"/>
    <property type="match status" value="1"/>
</dbReference>
<dbReference type="InterPro" id="IPR029787">
    <property type="entry name" value="Nucleotide_cyclase"/>
</dbReference>
<feature type="region of interest" description="Disordered" evidence="2">
    <location>
        <begin position="1"/>
        <end position="34"/>
    </location>
</feature>
<proteinExistence type="predicted"/>
<dbReference type="Gene3D" id="3.40.50.2300">
    <property type="match status" value="1"/>
</dbReference>
<evidence type="ECO:0000259" key="4">
    <source>
        <dbReference type="PROSITE" id="PS50883"/>
    </source>
</evidence>
<dbReference type="InterPro" id="IPR001633">
    <property type="entry name" value="EAL_dom"/>
</dbReference>
<dbReference type="PANTHER" id="PTHR33121:SF70">
    <property type="entry name" value="SIGNALING PROTEIN YKOW"/>
    <property type="match status" value="1"/>
</dbReference>
<dbReference type="Pfam" id="PF00990">
    <property type="entry name" value="GGDEF"/>
    <property type="match status" value="1"/>
</dbReference>
<feature type="domain" description="EAL" evidence="4">
    <location>
        <begin position="501"/>
        <end position="755"/>
    </location>
</feature>
<dbReference type="InterPro" id="IPR050706">
    <property type="entry name" value="Cyclic-di-GMP_PDE-like"/>
</dbReference>
<dbReference type="InterPro" id="IPR011006">
    <property type="entry name" value="CheY-like_superfamily"/>
</dbReference>
<dbReference type="Gene3D" id="3.20.20.450">
    <property type="entry name" value="EAL domain"/>
    <property type="match status" value="1"/>
</dbReference>
<accession>A0ABU1IDY1</accession>
<dbReference type="SUPFAM" id="SSF52172">
    <property type="entry name" value="CheY-like"/>
    <property type="match status" value="1"/>
</dbReference>
<dbReference type="SMART" id="SM00267">
    <property type="entry name" value="GGDEF"/>
    <property type="match status" value="1"/>
</dbReference>
<dbReference type="PROSITE" id="PS50110">
    <property type="entry name" value="RESPONSE_REGULATORY"/>
    <property type="match status" value="1"/>
</dbReference>
<dbReference type="SUPFAM" id="SSF141868">
    <property type="entry name" value="EAL domain-like"/>
    <property type="match status" value="1"/>
</dbReference>
<dbReference type="InterPro" id="IPR000160">
    <property type="entry name" value="GGDEF_dom"/>
</dbReference>
<dbReference type="RefSeq" id="WP_309830062.1">
    <property type="nucleotide sequence ID" value="NZ_JAVIZX010000001.1"/>
</dbReference>
<dbReference type="SMART" id="SM00052">
    <property type="entry name" value="EAL"/>
    <property type="match status" value="1"/>
</dbReference>
<feature type="modified residue" description="4-aspartylphosphate" evidence="1">
    <location>
        <position position="98"/>
    </location>
</feature>
<dbReference type="InterPro" id="IPR035919">
    <property type="entry name" value="EAL_sf"/>
</dbReference>
<dbReference type="InterPro" id="IPR021800">
    <property type="entry name" value="DUF3369"/>
</dbReference>
<evidence type="ECO:0000256" key="2">
    <source>
        <dbReference type="SAM" id="MobiDB-lite"/>
    </source>
</evidence>
<keyword evidence="1" id="KW-0597">Phosphoprotein</keyword>
<gene>
    <name evidence="5" type="ORF">QE399_003126</name>
</gene>
<protein>
    <submittedName>
        <fullName evidence="5">EAL domain-containing protein (Putative c-di-GMP-specific phosphodiesterase class I)/GGDEF domain-containing protein/CheY-like chemotaxis protein</fullName>
    </submittedName>
</protein>
<comment type="caution">
    <text evidence="5">The sequence shown here is derived from an EMBL/GenBank/DDBJ whole genome shotgun (WGS) entry which is preliminary data.</text>
</comment>
<dbReference type="EMBL" id="JAVIZX010000001">
    <property type="protein sequence ID" value="MDR6215437.1"/>
    <property type="molecule type" value="Genomic_DNA"/>
</dbReference>
<evidence type="ECO:0000259" key="3">
    <source>
        <dbReference type="PROSITE" id="PS50110"/>
    </source>
</evidence>
<dbReference type="Gene3D" id="3.30.70.270">
    <property type="match status" value="1"/>
</dbReference>
<sequence>MVSSAPHRGTDPQEEAFLFAPEVGPSPKEEPPGHDVYRPPALKVLTVDDDPAFQNSLILALESFRFQGARVQILTACSAMDAARVLSTTPDVAVVLLDVVMETDDAGLRLVRSVREVLGNAEVRIVLVTGQPGMAPMEHTLSALDISDYWLKTDLKLDRLQGVLNSNLRTWSQIRALGQARRGLQCIVEASNSLSRAGNLKEFSQRMMQELARLLQLDSEGLVCVQEDGLNPLPEAARIVGASGRLGFAVNQPLALLPDEAVRNLLVSALTQRRNVETGTRQVLFFGGAEHGPHAATYLATGRPLDSTERELLHVFATNINSGLINVALTSRLDRTAYEDPLLAMPNGNALLRTLEQVLEVPAPRDRALLFVELDQYSASCLSLGIEQGDLMLQKMARRLSAVFPAPTVVARLYDDTFAILGHSSLLLQERIDDLETLDPDASVHPAFISVRAARIDLDCFQGSARSAMAMGTLLLRRAQSQGTQEMIEYTPGLERETDQRFTRSRELYHALHGNEISIELQPQIELNTGRIVSAEALARWTRPDGTRIPPTDFIPMAEANGLIVPMGRQVLHLACQALVQLQGDGIEDLSIAVNVSPLQMAHRDFVQEFIAIVRDHGVAPERLEVEITETAAIRDYESNGRALRVLRDAGISIAIDDFGTGYSSLAHLRSMPAQTLKLDRCFTHEIGVVPGDLMVADMIVDLGRRFHMRVLAEGVETQAQADWLRARGCHMAQGYLFARPEPLERFRSRMRGVRAGA</sequence>
<feature type="domain" description="Response regulatory" evidence="3">
    <location>
        <begin position="43"/>
        <end position="167"/>
    </location>
</feature>
<dbReference type="InterPro" id="IPR001789">
    <property type="entry name" value="Sig_transdc_resp-reg_receiver"/>
</dbReference>
<reference evidence="5 6" key="1">
    <citation type="submission" date="2023-08" db="EMBL/GenBank/DDBJ databases">
        <title>Functional and genomic diversity of the sorghum phyllosphere microbiome.</title>
        <authorList>
            <person name="Shade A."/>
        </authorList>
    </citation>
    <scope>NUCLEOTIDE SEQUENCE [LARGE SCALE GENOMIC DNA]</scope>
    <source>
        <strain evidence="5 6">SORGH_AS_0335</strain>
    </source>
</reference>
<dbReference type="Proteomes" id="UP001267710">
    <property type="component" value="Unassembled WGS sequence"/>
</dbReference>
<dbReference type="SUPFAM" id="SSF55073">
    <property type="entry name" value="Nucleotide cyclase"/>
    <property type="match status" value="1"/>
</dbReference>
<evidence type="ECO:0000313" key="6">
    <source>
        <dbReference type="Proteomes" id="UP001267710"/>
    </source>
</evidence>
<dbReference type="PROSITE" id="PS50883">
    <property type="entry name" value="EAL"/>
    <property type="match status" value="1"/>
</dbReference>
<dbReference type="PANTHER" id="PTHR33121">
    <property type="entry name" value="CYCLIC DI-GMP PHOSPHODIESTERASE PDEF"/>
    <property type="match status" value="1"/>
</dbReference>
<keyword evidence="6" id="KW-1185">Reference proteome</keyword>